<dbReference type="Proteomes" id="UP001151752">
    <property type="component" value="Chromosome 3"/>
</dbReference>
<accession>A0A9Q0PXX0</accession>
<reference evidence="1" key="1">
    <citation type="submission" date="2022-11" db="EMBL/GenBank/DDBJ databases">
        <authorList>
            <person name="Hyden B.L."/>
            <person name="Feng K."/>
            <person name="Yates T."/>
            <person name="Jawdy S."/>
            <person name="Smart L.B."/>
            <person name="Muchero W."/>
        </authorList>
    </citation>
    <scope>NUCLEOTIDE SEQUENCE</scope>
    <source>
        <tissue evidence="1">Shoot tip</tissue>
    </source>
</reference>
<dbReference type="AlphaFoldDB" id="A0A9Q0PXX0"/>
<reference evidence="1" key="2">
    <citation type="journal article" date="2023" name="Int. J. Mol. Sci.">
        <title>De Novo Assembly and Annotation of 11 Diverse Shrub Willow (Salix) Genomes Reveals Novel Gene Organization in Sex-Linked Regions.</title>
        <authorList>
            <person name="Hyden B."/>
            <person name="Feng K."/>
            <person name="Yates T.B."/>
            <person name="Jawdy S."/>
            <person name="Cereghino C."/>
            <person name="Smart L.B."/>
            <person name="Muchero W."/>
        </authorList>
    </citation>
    <scope>NUCLEOTIDE SEQUENCE</scope>
    <source>
        <tissue evidence="1">Shoot tip</tissue>
    </source>
</reference>
<comment type="caution">
    <text evidence="1">The sequence shown here is derived from an EMBL/GenBank/DDBJ whole genome shotgun (WGS) entry which is preliminary data.</text>
</comment>
<name>A0A9Q0PXX0_9ROSI</name>
<evidence type="ECO:0000313" key="2">
    <source>
        <dbReference type="Proteomes" id="UP001151752"/>
    </source>
</evidence>
<dbReference type="EMBL" id="JAPFFM010000017">
    <property type="protein sequence ID" value="KAJ6696459.1"/>
    <property type="molecule type" value="Genomic_DNA"/>
</dbReference>
<organism evidence="1 2">
    <name type="scientific">Salix koriyanagi</name>
    <dbReference type="NCBI Taxonomy" id="2511006"/>
    <lineage>
        <taxon>Eukaryota</taxon>
        <taxon>Viridiplantae</taxon>
        <taxon>Streptophyta</taxon>
        <taxon>Embryophyta</taxon>
        <taxon>Tracheophyta</taxon>
        <taxon>Spermatophyta</taxon>
        <taxon>Magnoliopsida</taxon>
        <taxon>eudicotyledons</taxon>
        <taxon>Gunneridae</taxon>
        <taxon>Pentapetalae</taxon>
        <taxon>rosids</taxon>
        <taxon>fabids</taxon>
        <taxon>Malpighiales</taxon>
        <taxon>Salicaceae</taxon>
        <taxon>Saliceae</taxon>
        <taxon>Salix</taxon>
    </lineage>
</organism>
<keyword evidence="2" id="KW-1185">Reference proteome</keyword>
<proteinExistence type="predicted"/>
<protein>
    <submittedName>
        <fullName evidence="1">Uncharacterized protein</fullName>
    </submittedName>
</protein>
<sequence>MDLGFEKNWRKKESKVPCEDTCLDRQRECFRA</sequence>
<evidence type="ECO:0000313" key="1">
    <source>
        <dbReference type="EMBL" id="KAJ6696459.1"/>
    </source>
</evidence>
<gene>
    <name evidence="1" type="ORF">OIU74_015378</name>
</gene>